<dbReference type="EMBL" id="BSXT01001263">
    <property type="protein sequence ID" value="GMF40632.1"/>
    <property type="molecule type" value="Genomic_DNA"/>
</dbReference>
<reference evidence="1" key="1">
    <citation type="submission" date="2023-04" db="EMBL/GenBank/DDBJ databases">
        <title>Phytophthora fragariaefolia NBRC 109709.</title>
        <authorList>
            <person name="Ichikawa N."/>
            <person name="Sato H."/>
            <person name="Tonouchi N."/>
        </authorList>
    </citation>
    <scope>NUCLEOTIDE SEQUENCE</scope>
    <source>
        <strain evidence="1">NBRC 109709</strain>
    </source>
</reference>
<organism evidence="1 2">
    <name type="scientific">Phytophthora fragariaefolia</name>
    <dbReference type="NCBI Taxonomy" id="1490495"/>
    <lineage>
        <taxon>Eukaryota</taxon>
        <taxon>Sar</taxon>
        <taxon>Stramenopiles</taxon>
        <taxon>Oomycota</taxon>
        <taxon>Peronosporomycetes</taxon>
        <taxon>Peronosporales</taxon>
        <taxon>Peronosporaceae</taxon>
        <taxon>Phytophthora</taxon>
    </lineage>
</organism>
<keyword evidence="2" id="KW-1185">Reference proteome</keyword>
<protein>
    <submittedName>
        <fullName evidence="1">Unnamed protein product</fullName>
    </submittedName>
</protein>
<dbReference type="OrthoDB" id="64243at2759"/>
<comment type="caution">
    <text evidence="1">The sequence shown here is derived from an EMBL/GenBank/DDBJ whole genome shotgun (WGS) entry which is preliminary data.</text>
</comment>
<sequence>MPHIYHSALKQLLDAPSNIETARLEPSSDPATELREWKWYSRAVLHDSWAWMHATLAIFELSAIFDLAVLSFVTFRWLHEGHVWMGDAFSTISNMLLYRGVLALVCNDLNGYWTITEMWISIGDSITDQHVVYYRPELVHIDFVAVYLNLVNLLSYTARERVDPIMAFVTFEMGWGYIVELANLFPMLRANIANFAIADTTRGLLKVSAGMVGLSPMDLLTSYEIPDNRIYVILSVVISIFNPIVVITGDITARKISHFEDRVEGHEVSQWRRSSAYMAHGLQQIDLTSFESATGAALRKRYGVLSGYQNYNVRNNQLFATLDAVYSNGFLVANNKFSVGTNLTNPKHETLGI</sequence>
<name>A0A9W6XL95_9STRA</name>
<accession>A0A9W6XL95</accession>
<dbReference type="AlphaFoldDB" id="A0A9W6XL95"/>
<evidence type="ECO:0000313" key="2">
    <source>
        <dbReference type="Proteomes" id="UP001165121"/>
    </source>
</evidence>
<evidence type="ECO:0000313" key="1">
    <source>
        <dbReference type="EMBL" id="GMF40632.1"/>
    </source>
</evidence>
<gene>
    <name evidence="1" type="ORF">Pfra01_001253700</name>
</gene>
<dbReference type="Proteomes" id="UP001165121">
    <property type="component" value="Unassembled WGS sequence"/>
</dbReference>
<proteinExistence type="predicted"/>